<name>A0ACD5AM36_9ACTN</name>
<accession>A0ACD5AM36</accession>
<dbReference type="Proteomes" id="UP001432251">
    <property type="component" value="Chromosome"/>
</dbReference>
<reference evidence="1" key="1">
    <citation type="journal article" date="2025" name="Int. J. Syst. Evol. Microbiol.">
        <title>Streptomyces citrinus sp. nov., with yellow diffusible pigment.</title>
        <authorList>
            <person name="He Y."/>
            <person name="Yang E."/>
            <person name="Xu J."/>
            <person name="Sun Y."/>
            <person name="Sun L."/>
        </authorList>
    </citation>
    <scope>NUCLEOTIDE SEQUENCE</scope>
    <source>
        <strain evidence="1">Q6</strain>
    </source>
</reference>
<evidence type="ECO:0000313" key="1">
    <source>
        <dbReference type="EMBL" id="WWQ68331.1"/>
    </source>
</evidence>
<gene>
    <name evidence="1" type="ORF">V2W30_36700</name>
</gene>
<keyword evidence="2" id="KW-1185">Reference proteome</keyword>
<sequence length="138" mass="14093">MTRSIARTTALTAVPAALGVTLTARTINWPGQAPRRGNPEQQGDHLRLTGISTSGAACTVRGHPAVPPDDAGGDAPHAKDDKHRARPLTEPAVGSVPSSPASPGTPGPKRPASTPATWTTASRSTRGTRSLPSAIEPT</sequence>
<proteinExistence type="predicted"/>
<evidence type="ECO:0000313" key="2">
    <source>
        <dbReference type="Proteomes" id="UP001432251"/>
    </source>
</evidence>
<dbReference type="EMBL" id="CP146022">
    <property type="protein sequence ID" value="WWQ68331.1"/>
    <property type="molecule type" value="Genomic_DNA"/>
</dbReference>
<protein>
    <submittedName>
        <fullName evidence="1">Uncharacterized protein</fullName>
    </submittedName>
</protein>
<organism evidence="1 2">
    <name type="scientific">Streptomyces citrinus</name>
    <dbReference type="NCBI Taxonomy" id="3118173"/>
    <lineage>
        <taxon>Bacteria</taxon>
        <taxon>Bacillati</taxon>
        <taxon>Actinomycetota</taxon>
        <taxon>Actinomycetes</taxon>
        <taxon>Kitasatosporales</taxon>
        <taxon>Streptomycetaceae</taxon>
        <taxon>Streptomyces</taxon>
    </lineage>
</organism>